<dbReference type="EMBL" id="GBXM01031379">
    <property type="protein sequence ID" value="JAH77198.1"/>
    <property type="molecule type" value="Transcribed_RNA"/>
</dbReference>
<evidence type="ECO:0000313" key="2">
    <source>
        <dbReference type="EMBL" id="JAH77198.1"/>
    </source>
</evidence>
<accession>A0A0E9VIY8</accession>
<name>A0A0E9VIY8_ANGAN</name>
<proteinExistence type="predicted"/>
<feature type="transmembrane region" description="Helical" evidence="1">
    <location>
        <begin position="25"/>
        <end position="45"/>
    </location>
</feature>
<protein>
    <submittedName>
        <fullName evidence="2">Uncharacterized protein</fullName>
    </submittedName>
</protein>
<reference evidence="2" key="2">
    <citation type="journal article" date="2015" name="Fish Shellfish Immunol.">
        <title>Early steps in the European eel (Anguilla anguilla)-Vibrio vulnificus interaction in the gills: Role of the RtxA13 toxin.</title>
        <authorList>
            <person name="Callol A."/>
            <person name="Pajuelo D."/>
            <person name="Ebbesson L."/>
            <person name="Teles M."/>
            <person name="MacKenzie S."/>
            <person name="Amaro C."/>
        </authorList>
    </citation>
    <scope>NUCLEOTIDE SEQUENCE</scope>
</reference>
<dbReference type="AlphaFoldDB" id="A0A0E9VIY8"/>
<reference evidence="2" key="1">
    <citation type="submission" date="2014-11" db="EMBL/GenBank/DDBJ databases">
        <authorList>
            <person name="Amaro Gonzalez C."/>
        </authorList>
    </citation>
    <scope>NUCLEOTIDE SEQUENCE</scope>
</reference>
<evidence type="ECO:0000256" key="1">
    <source>
        <dbReference type="SAM" id="Phobius"/>
    </source>
</evidence>
<sequence length="51" mass="5496">MCGVSVTSALPAVTFCNLRPLTPDLLPLVMSYPLLYAYATLISFFDGQANV</sequence>
<keyword evidence="1" id="KW-1133">Transmembrane helix</keyword>
<keyword evidence="1" id="KW-0812">Transmembrane</keyword>
<organism evidence="2">
    <name type="scientific">Anguilla anguilla</name>
    <name type="common">European freshwater eel</name>
    <name type="synonym">Muraena anguilla</name>
    <dbReference type="NCBI Taxonomy" id="7936"/>
    <lineage>
        <taxon>Eukaryota</taxon>
        <taxon>Metazoa</taxon>
        <taxon>Chordata</taxon>
        <taxon>Craniata</taxon>
        <taxon>Vertebrata</taxon>
        <taxon>Euteleostomi</taxon>
        <taxon>Actinopterygii</taxon>
        <taxon>Neopterygii</taxon>
        <taxon>Teleostei</taxon>
        <taxon>Anguilliformes</taxon>
        <taxon>Anguillidae</taxon>
        <taxon>Anguilla</taxon>
    </lineage>
</organism>
<keyword evidence="1" id="KW-0472">Membrane</keyword>